<dbReference type="GO" id="GO:0016757">
    <property type="term" value="F:glycosyltransferase activity"/>
    <property type="evidence" value="ECO:0007669"/>
    <property type="project" value="UniProtKB-KW"/>
</dbReference>
<evidence type="ECO:0000256" key="1">
    <source>
        <dbReference type="ARBA" id="ARBA00006739"/>
    </source>
</evidence>
<dbReference type="InterPro" id="IPR001173">
    <property type="entry name" value="Glyco_trans_2-like"/>
</dbReference>
<proteinExistence type="inferred from homology"/>
<keyword evidence="3" id="KW-0808">Transferase</keyword>
<dbReference type="STRING" id="1229726.GRFL_1935"/>
<dbReference type="PANTHER" id="PTHR43179:SF12">
    <property type="entry name" value="GALACTOFURANOSYLTRANSFERASE GLFT2"/>
    <property type="match status" value="1"/>
</dbReference>
<dbReference type="EMBL" id="CP016359">
    <property type="protein sequence ID" value="APU68659.1"/>
    <property type="molecule type" value="Genomic_DNA"/>
</dbReference>
<gene>
    <name evidence="4" type="ORF">GRFL_1935</name>
</gene>
<evidence type="ECO:0000313" key="5">
    <source>
        <dbReference type="Proteomes" id="UP000186230"/>
    </source>
</evidence>
<sequence length="278" mass="32002">MKVAVLITSFNRKQHTFKCIRRLFGISKRELDVYLLDDSSSDGTASLIAESFPSVNIINGSGNCFWNRGMYKAWQEGSKKDYDFYIWLNDDVVLYEDSLEELYRCSRAQDHRAVISGIIECKNSRKILYGGSDEYKRLIKPNGNMQNITFMNGNVVLVPKVVFNNIGNLDPVFHHDLGDVDFGLRAKKRGFNVLTTTKPVASGESNPQCRVRLQNSTLRKRFQKLYSPLGSNPFINFHFRKRHYGLVNASIYFLFQHFLNLLPDSLNKTVFGDRYVVK</sequence>
<comment type="similarity">
    <text evidence="1">Belongs to the glycosyltransferase 2 family.</text>
</comment>
<dbReference type="Pfam" id="PF00535">
    <property type="entry name" value="Glycos_transf_2"/>
    <property type="match status" value="1"/>
</dbReference>
<dbReference type="PANTHER" id="PTHR43179">
    <property type="entry name" value="RHAMNOSYLTRANSFERASE WBBL"/>
    <property type="match status" value="1"/>
</dbReference>
<dbReference type="InterPro" id="IPR029044">
    <property type="entry name" value="Nucleotide-diphossugar_trans"/>
</dbReference>
<evidence type="ECO:0000313" key="4">
    <source>
        <dbReference type="EMBL" id="APU68659.1"/>
    </source>
</evidence>
<keyword evidence="2" id="KW-0328">Glycosyltransferase</keyword>
<protein>
    <submittedName>
        <fullName evidence="4">Uncharacterized protein</fullName>
    </submittedName>
</protein>
<organism evidence="4 5">
    <name type="scientific">Christiangramia flava JLT2011</name>
    <dbReference type="NCBI Taxonomy" id="1229726"/>
    <lineage>
        <taxon>Bacteria</taxon>
        <taxon>Pseudomonadati</taxon>
        <taxon>Bacteroidota</taxon>
        <taxon>Flavobacteriia</taxon>
        <taxon>Flavobacteriales</taxon>
        <taxon>Flavobacteriaceae</taxon>
        <taxon>Christiangramia</taxon>
    </lineage>
</organism>
<dbReference type="SUPFAM" id="SSF53448">
    <property type="entry name" value="Nucleotide-diphospho-sugar transferases"/>
    <property type="match status" value="1"/>
</dbReference>
<keyword evidence="5" id="KW-1185">Reference proteome</keyword>
<evidence type="ECO:0000256" key="3">
    <source>
        <dbReference type="ARBA" id="ARBA00022679"/>
    </source>
</evidence>
<evidence type="ECO:0000256" key="2">
    <source>
        <dbReference type="ARBA" id="ARBA00022676"/>
    </source>
</evidence>
<dbReference type="RefSeq" id="WP_083644400.1">
    <property type="nucleotide sequence ID" value="NZ_AMRU01000012.1"/>
</dbReference>
<dbReference type="Gene3D" id="3.90.550.10">
    <property type="entry name" value="Spore Coat Polysaccharide Biosynthesis Protein SpsA, Chain A"/>
    <property type="match status" value="1"/>
</dbReference>
<accession>A0A1L7I4W4</accession>
<reference evidence="4 5" key="1">
    <citation type="submission" date="2016-07" db="EMBL/GenBank/DDBJ databases">
        <title>Multi-omics approach to identify versatile polysaccharide utilization systems of a marine flavobacterium Gramella flava.</title>
        <authorList>
            <person name="Tang K."/>
        </authorList>
    </citation>
    <scope>NUCLEOTIDE SEQUENCE [LARGE SCALE GENOMIC DNA]</scope>
    <source>
        <strain evidence="4 5">JLT2011</strain>
    </source>
</reference>
<dbReference type="KEGG" id="gfl:GRFL_1935"/>
<dbReference type="AlphaFoldDB" id="A0A1L7I4W4"/>
<dbReference type="Proteomes" id="UP000186230">
    <property type="component" value="Chromosome"/>
</dbReference>
<dbReference type="OrthoDB" id="9771846at2"/>
<name>A0A1L7I4W4_9FLAO</name>